<dbReference type="RefSeq" id="WP_087144680.1">
    <property type="nucleotide sequence ID" value="NZ_FUKI01000144.1"/>
</dbReference>
<dbReference type="InterPro" id="IPR004564">
    <property type="entry name" value="OM_lipoprot_carrier_LolA-like"/>
</dbReference>
<comment type="subunit">
    <text evidence="3 10">Monomer.</text>
</comment>
<dbReference type="SUPFAM" id="SSF89392">
    <property type="entry name" value="Prokaryotic lipoproteins and lipoprotein localization factors"/>
    <property type="match status" value="1"/>
</dbReference>
<gene>
    <name evidence="10 11" type="primary">lolA</name>
    <name evidence="11" type="ORF">CRENPOLYSF1_660004</name>
</gene>
<keyword evidence="7 10" id="KW-0574">Periplasm</keyword>
<reference evidence="12" key="1">
    <citation type="submission" date="2017-02" db="EMBL/GenBank/DDBJ databases">
        <authorList>
            <person name="Daims H."/>
        </authorList>
    </citation>
    <scope>NUCLEOTIDE SEQUENCE [LARGE SCALE GENOMIC DNA]</scope>
</reference>
<evidence type="ECO:0000256" key="9">
    <source>
        <dbReference type="ARBA" id="ARBA00023186"/>
    </source>
</evidence>
<proteinExistence type="inferred from homology"/>
<feature type="chain" id="PRO_5013408421" description="Outer-membrane lipoprotein carrier protein" evidence="10">
    <location>
        <begin position="25"/>
        <end position="214"/>
    </location>
</feature>
<dbReference type="GO" id="GO:0042597">
    <property type="term" value="C:periplasmic space"/>
    <property type="evidence" value="ECO:0007669"/>
    <property type="project" value="UniProtKB-SubCell"/>
</dbReference>
<evidence type="ECO:0000256" key="5">
    <source>
        <dbReference type="ARBA" id="ARBA00022448"/>
    </source>
</evidence>
<accession>A0A1R4HGP2</accession>
<evidence type="ECO:0000256" key="7">
    <source>
        <dbReference type="ARBA" id="ARBA00022764"/>
    </source>
</evidence>
<comment type="subcellular location">
    <subcellularLocation>
        <location evidence="1 10">Periplasm</location>
    </subcellularLocation>
</comment>
<protein>
    <recommendedName>
        <fullName evidence="4 10">Outer-membrane lipoprotein carrier protein</fullName>
    </recommendedName>
</protein>
<evidence type="ECO:0000256" key="8">
    <source>
        <dbReference type="ARBA" id="ARBA00022927"/>
    </source>
</evidence>
<evidence type="ECO:0000256" key="3">
    <source>
        <dbReference type="ARBA" id="ARBA00011245"/>
    </source>
</evidence>
<feature type="signal peptide" evidence="10">
    <location>
        <begin position="1"/>
        <end position="24"/>
    </location>
</feature>
<keyword evidence="5 10" id="KW-0813">Transport</keyword>
<dbReference type="NCBIfam" id="TIGR00547">
    <property type="entry name" value="lolA"/>
    <property type="match status" value="1"/>
</dbReference>
<evidence type="ECO:0000313" key="11">
    <source>
        <dbReference type="EMBL" id="SJM95181.1"/>
    </source>
</evidence>
<dbReference type="PANTHER" id="PTHR35869:SF1">
    <property type="entry name" value="OUTER-MEMBRANE LIPOPROTEIN CARRIER PROTEIN"/>
    <property type="match status" value="1"/>
</dbReference>
<comment type="function">
    <text evidence="10">Participates in the translocation of lipoproteins from the inner membrane to the outer membrane. Only forms a complex with a lipoprotein if the residue after the N-terminal Cys is not an aspartate (The Asp acts as a targeting signal to indicate that the lipoprotein should stay in the inner membrane).</text>
</comment>
<dbReference type="Proteomes" id="UP000195667">
    <property type="component" value="Unassembled WGS sequence"/>
</dbReference>
<dbReference type="CDD" id="cd16325">
    <property type="entry name" value="LolA"/>
    <property type="match status" value="1"/>
</dbReference>
<dbReference type="AlphaFoldDB" id="A0A1R4HGP2"/>
<keyword evidence="8 10" id="KW-0653">Protein transport</keyword>
<evidence type="ECO:0000313" key="12">
    <source>
        <dbReference type="Proteomes" id="UP000195667"/>
    </source>
</evidence>
<comment type="similarity">
    <text evidence="2 10">Belongs to the LolA family.</text>
</comment>
<keyword evidence="9 10" id="KW-0143">Chaperone</keyword>
<name>A0A1R4HGP2_9GAMM</name>
<dbReference type="GO" id="GO:0044874">
    <property type="term" value="P:lipoprotein localization to outer membrane"/>
    <property type="evidence" value="ECO:0007669"/>
    <property type="project" value="UniProtKB-UniRule"/>
</dbReference>
<organism evidence="11 12">
    <name type="scientific">Crenothrix polyspora</name>
    <dbReference type="NCBI Taxonomy" id="360316"/>
    <lineage>
        <taxon>Bacteria</taxon>
        <taxon>Pseudomonadati</taxon>
        <taxon>Pseudomonadota</taxon>
        <taxon>Gammaproteobacteria</taxon>
        <taxon>Methylococcales</taxon>
        <taxon>Crenotrichaceae</taxon>
        <taxon>Crenothrix</taxon>
    </lineage>
</organism>
<sequence length="214" mass="23842" precursor="true">MKKTHVARWLFLALITFNTGVVLAGTGGDVKPVVQLKAFLLASKSLTADFKQVAINEAGHPTQTSFGVFYLQRPGKFRWNYQKPFKQEIVSNAGKVWFYDTDLEQVTVKKVDESLGSTPALLLSGDVALEDNYTMEEQGDDGDMQWVKLTPKSQDSSFKYVLIGFNNKTIAGMELSDNFGQLTRIYFSNVLLNPPIKPTLFEFVAPKGVDVFGD</sequence>
<dbReference type="PANTHER" id="PTHR35869">
    <property type="entry name" value="OUTER-MEMBRANE LIPOPROTEIN CARRIER PROTEIN"/>
    <property type="match status" value="1"/>
</dbReference>
<keyword evidence="12" id="KW-1185">Reference proteome</keyword>
<dbReference type="InterPro" id="IPR029046">
    <property type="entry name" value="LolA/LolB/LppX"/>
</dbReference>
<dbReference type="OrthoDB" id="9787361at2"/>
<dbReference type="Pfam" id="PF03548">
    <property type="entry name" value="LolA"/>
    <property type="match status" value="1"/>
</dbReference>
<dbReference type="InterPro" id="IPR018323">
    <property type="entry name" value="OM_lipoprot_carrier_LolA_Pbac"/>
</dbReference>
<keyword evidence="11" id="KW-0449">Lipoprotein</keyword>
<evidence type="ECO:0000256" key="4">
    <source>
        <dbReference type="ARBA" id="ARBA00014035"/>
    </source>
</evidence>
<dbReference type="Gene3D" id="2.50.20.10">
    <property type="entry name" value="Lipoprotein localisation LolA/LolB/LppX"/>
    <property type="match status" value="1"/>
</dbReference>
<evidence type="ECO:0000256" key="6">
    <source>
        <dbReference type="ARBA" id="ARBA00022729"/>
    </source>
</evidence>
<evidence type="ECO:0000256" key="1">
    <source>
        <dbReference type="ARBA" id="ARBA00004418"/>
    </source>
</evidence>
<evidence type="ECO:0000256" key="10">
    <source>
        <dbReference type="HAMAP-Rule" id="MF_00240"/>
    </source>
</evidence>
<dbReference type="GO" id="GO:0042953">
    <property type="term" value="P:lipoprotein transport"/>
    <property type="evidence" value="ECO:0007669"/>
    <property type="project" value="InterPro"/>
</dbReference>
<dbReference type="HAMAP" id="MF_00240">
    <property type="entry name" value="LolA"/>
    <property type="match status" value="1"/>
</dbReference>
<dbReference type="EMBL" id="FUKI01000144">
    <property type="protein sequence ID" value="SJM95181.1"/>
    <property type="molecule type" value="Genomic_DNA"/>
</dbReference>
<keyword evidence="6 10" id="KW-0732">Signal</keyword>
<evidence type="ECO:0000256" key="2">
    <source>
        <dbReference type="ARBA" id="ARBA00007615"/>
    </source>
</evidence>